<dbReference type="CDD" id="cd06553">
    <property type="entry name" value="ASCH_Ef3133_like"/>
    <property type="match status" value="1"/>
</dbReference>
<evidence type="ECO:0000259" key="1">
    <source>
        <dbReference type="SMART" id="SM01022"/>
    </source>
</evidence>
<dbReference type="PANTHER" id="PTHR39203:SF1">
    <property type="entry name" value="CYTOPLASMIC PROTEIN"/>
    <property type="match status" value="1"/>
</dbReference>
<keyword evidence="3" id="KW-1185">Reference proteome</keyword>
<dbReference type="InterPro" id="IPR007374">
    <property type="entry name" value="ASCH_domain"/>
</dbReference>
<gene>
    <name evidence="2" type="ORF">KEC56_10550</name>
</gene>
<dbReference type="SMART" id="SM01022">
    <property type="entry name" value="ASCH"/>
    <property type="match status" value="1"/>
</dbReference>
<organism evidence="2 3">
    <name type="scientific">Microbacterium tenebrionis</name>
    <dbReference type="NCBI Taxonomy" id="2830665"/>
    <lineage>
        <taxon>Bacteria</taxon>
        <taxon>Bacillati</taxon>
        <taxon>Actinomycetota</taxon>
        <taxon>Actinomycetes</taxon>
        <taxon>Micrococcales</taxon>
        <taxon>Microbacteriaceae</taxon>
        <taxon>Microbacterium</taxon>
    </lineage>
</organism>
<dbReference type="Pfam" id="PF04266">
    <property type="entry name" value="ASCH"/>
    <property type="match status" value="1"/>
</dbReference>
<dbReference type="Gene3D" id="3.10.400.10">
    <property type="entry name" value="Sulfate adenylyltransferase"/>
    <property type="match status" value="1"/>
</dbReference>
<dbReference type="Proteomes" id="UP001139289">
    <property type="component" value="Unassembled WGS sequence"/>
</dbReference>
<feature type="domain" description="ASCH" evidence="1">
    <location>
        <begin position="29"/>
        <end position="151"/>
    </location>
</feature>
<dbReference type="EMBL" id="JAGTTM010000003">
    <property type="protein sequence ID" value="MCC2029948.1"/>
    <property type="molecule type" value="Genomic_DNA"/>
</dbReference>
<dbReference type="PIRSF" id="PIRSF021320">
    <property type="entry name" value="DUF984"/>
    <property type="match status" value="1"/>
</dbReference>
<dbReference type="InterPro" id="IPR015947">
    <property type="entry name" value="PUA-like_sf"/>
</dbReference>
<evidence type="ECO:0000313" key="2">
    <source>
        <dbReference type="EMBL" id="MCC2029948.1"/>
    </source>
</evidence>
<proteinExistence type="predicted"/>
<dbReference type="PANTHER" id="PTHR39203">
    <property type="entry name" value="CYTOPLASMIC PROTEIN-RELATED"/>
    <property type="match status" value="1"/>
</dbReference>
<dbReference type="AlphaFoldDB" id="A0A9X1LQR0"/>
<accession>A0A9X1LQR0</accession>
<comment type="caution">
    <text evidence="2">The sequence shown here is derived from an EMBL/GenBank/DDBJ whole genome shotgun (WGS) entry which is preliminary data.</text>
</comment>
<reference evidence="2" key="1">
    <citation type="submission" date="2021-04" db="EMBL/GenBank/DDBJ databases">
        <title>Microbacterium tenobrionis sp. nov. and Microbacterium allomyrinae sp. nov., isolated from larvae of Tenobrio molitor and Allomyrina dichotoma, respectively.</title>
        <authorList>
            <person name="Lee S.D."/>
        </authorList>
    </citation>
    <scope>NUCLEOTIDE SEQUENCE</scope>
    <source>
        <strain evidence="2">YMB-B2</strain>
    </source>
</reference>
<sequence length="153" mass="17203">MDAVPAHDAFWEKLRRARPDLPEPVPEAWAFGATPEHADGLLELVLAGTKTGTASSIWDYEATGDPLPVVGEFSMILDGSGVPRAVIETTDLQTVPFHRVPESHAHAEGEGDRTLRHWRAVHERFWREHSENPRGFEPDMPVLCERFRLVHPN</sequence>
<dbReference type="RefSeq" id="WP_227530918.1">
    <property type="nucleotide sequence ID" value="NZ_JAGTTM010000003.1"/>
</dbReference>
<dbReference type="SUPFAM" id="SSF88697">
    <property type="entry name" value="PUA domain-like"/>
    <property type="match status" value="1"/>
</dbReference>
<dbReference type="InterPro" id="IPR009326">
    <property type="entry name" value="DUF984"/>
</dbReference>
<evidence type="ECO:0000313" key="3">
    <source>
        <dbReference type="Proteomes" id="UP001139289"/>
    </source>
</evidence>
<protein>
    <submittedName>
        <fullName evidence="2">ASCH domain-containing protein</fullName>
    </submittedName>
</protein>
<name>A0A9X1LQR0_9MICO</name>